<dbReference type="InterPro" id="IPR006593">
    <property type="entry name" value="Cyt_b561/ferric_Rdtase_TM"/>
</dbReference>
<dbReference type="GO" id="GO:0016020">
    <property type="term" value="C:membrane"/>
    <property type="evidence" value="ECO:0007669"/>
    <property type="project" value="UniProtKB-SubCell"/>
</dbReference>
<comment type="subcellular location">
    <subcellularLocation>
        <location evidence="2">Membrane</location>
        <topology evidence="2">Multi-pass membrane protein</topology>
    </subcellularLocation>
</comment>
<keyword evidence="9" id="KW-0408">Iron</keyword>
<feature type="transmembrane region" description="Helical" evidence="13">
    <location>
        <begin position="131"/>
        <end position="153"/>
    </location>
</feature>
<feature type="transmembrane region" description="Helical" evidence="13">
    <location>
        <begin position="49"/>
        <end position="75"/>
    </location>
</feature>
<comment type="cofactor">
    <cofactor evidence="1">
        <name>heme b</name>
        <dbReference type="ChEBI" id="CHEBI:60344"/>
    </cofactor>
</comment>
<dbReference type="GO" id="GO:0046872">
    <property type="term" value="F:metal ion binding"/>
    <property type="evidence" value="ECO:0007669"/>
    <property type="project" value="UniProtKB-KW"/>
</dbReference>
<feature type="transmembrane region" description="Helical" evidence="13">
    <location>
        <begin position="16"/>
        <end position="37"/>
    </location>
</feature>
<evidence type="ECO:0000256" key="12">
    <source>
        <dbReference type="ARBA" id="ARBA00051575"/>
    </source>
</evidence>
<sequence length="174" mass="19337">MLAYKTVSGTKSFRKIVHLTMQSMAFCLSTIGVWAAYKFHSEKGVDHFYTLHSWLGLTCLFLFGTQWAAGFYTFWYPGGSINSRAALLPWHVFFGIYIYALAVATTATGILEKATFLQMHNITSPYSTEAYLVNSLGMLVVVLGGCVILAIVTPMSAKGDALRTQEYQMQYPSV</sequence>
<evidence type="ECO:0000256" key="7">
    <source>
        <dbReference type="ARBA" id="ARBA00022982"/>
    </source>
</evidence>
<comment type="catalytic activity">
    <reaction evidence="12">
        <text>Fe(3+)(out) + L-ascorbate(in) = monodehydro-L-ascorbate radical(in) + Fe(2+)(out) + H(+)</text>
        <dbReference type="Rhea" id="RHEA:30403"/>
        <dbReference type="ChEBI" id="CHEBI:15378"/>
        <dbReference type="ChEBI" id="CHEBI:29033"/>
        <dbReference type="ChEBI" id="CHEBI:29034"/>
        <dbReference type="ChEBI" id="CHEBI:38290"/>
        <dbReference type="ChEBI" id="CHEBI:59513"/>
        <dbReference type="EC" id="7.2.1.3"/>
    </reaction>
</comment>
<dbReference type="GO" id="GO:0140571">
    <property type="term" value="F:transmembrane ascorbate ferrireductase activity"/>
    <property type="evidence" value="ECO:0007669"/>
    <property type="project" value="UniProtKB-EC"/>
</dbReference>
<keyword evidence="3" id="KW-0813">Transport</keyword>
<evidence type="ECO:0000256" key="11">
    <source>
        <dbReference type="ARBA" id="ARBA00024225"/>
    </source>
</evidence>
<evidence type="ECO:0000256" key="5">
    <source>
        <dbReference type="ARBA" id="ARBA00022692"/>
    </source>
</evidence>
<dbReference type="EC" id="7.2.1.3" evidence="11"/>
<dbReference type="SMART" id="SM00665">
    <property type="entry name" value="B561"/>
    <property type="match status" value="1"/>
</dbReference>
<gene>
    <name evidence="15" type="ORF">POPTR_008G115300</name>
</gene>
<keyword evidence="8 13" id="KW-1133">Transmembrane helix</keyword>
<dbReference type="Pfam" id="PF03188">
    <property type="entry name" value="Cytochrom_B561"/>
    <property type="match status" value="1"/>
</dbReference>
<organism evidence="15 16">
    <name type="scientific">Populus trichocarpa</name>
    <name type="common">Western balsam poplar</name>
    <name type="synonym">Populus balsamifera subsp. trichocarpa</name>
    <dbReference type="NCBI Taxonomy" id="3694"/>
    <lineage>
        <taxon>Eukaryota</taxon>
        <taxon>Viridiplantae</taxon>
        <taxon>Streptophyta</taxon>
        <taxon>Embryophyta</taxon>
        <taxon>Tracheophyta</taxon>
        <taxon>Spermatophyta</taxon>
        <taxon>Magnoliopsida</taxon>
        <taxon>eudicotyledons</taxon>
        <taxon>Gunneridae</taxon>
        <taxon>Pentapetalae</taxon>
        <taxon>rosids</taxon>
        <taxon>fabids</taxon>
        <taxon>Malpighiales</taxon>
        <taxon>Salicaceae</taxon>
        <taxon>Saliceae</taxon>
        <taxon>Populus</taxon>
    </lineage>
</organism>
<keyword evidence="16" id="KW-1185">Reference proteome</keyword>
<keyword evidence="10 13" id="KW-0472">Membrane</keyword>
<evidence type="ECO:0000313" key="15">
    <source>
        <dbReference type="EMBL" id="PNT24083.1"/>
    </source>
</evidence>
<evidence type="ECO:0000256" key="13">
    <source>
        <dbReference type="SAM" id="Phobius"/>
    </source>
</evidence>
<evidence type="ECO:0000256" key="1">
    <source>
        <dbReference type="ARBA" id="ARBA00001970"/>
    </source>
</evidence>
<keyword evidence="5 13" id="KW-0812">Transmembrane</keyword>
<evidence type="ECO:0000256" key="2">
    <source>
        <dbReference type="ARBA" id="ARBA00004141"/>
    </source>
</evidence>
<feature type="transmembrane region" description="Helical" evidence="13">
    <location>
        <begin position="87"/>
        <end position="111"/>
    </location>
</feature>
<proteinExistence type="predicted"/>
<dbReference type="PROSITE" id="PS50939">
    <property type="entry name" value="CYTOCHROME_B561"/>
    <property type="match status" value="1"/>
</dbReference>
<keyword evidence="4" id="KW-0349">Heme</keyword>
<feature type="domain" description="Cytochrome b561" evidence="14">
    <location>
        <begin position="1"/>
        <end position="152"/>
    </location>
</feature>
<dbReference type="PANTHER" id="PTHR10106:SF0">
    <property type="entry name" value="LD36721P"/>
    <property type="match status" value="1"/>
</dbReference>
<evidence type="ECO:0000256" key="9">
    <source>
        <dbReference type="ARBA" id="ARBA00023004"/>
    </source>
</evidence>
<name>A0A2K1ZFM4_POPTR</name>
<dbReference type="PANTHER" id="PTHR10106">
    <property type="entry name" value="CYTOCHROME B561-RELATED"/>
    <property type="match status" value="1"/>
</dbReference>
<evidence type="ECO:0000313" key="16">
    <source>
        <dbReference type="Proteomes" id="UP000006729"/>
    </source>
</evidence>
<evidence type="ECO:0000256" key="4">
    <source>
        <dbReference type="ARBA" id="ARBA00022617"/>
    </source>
</evidence>
<evidence type="ECO:0000256" key="8">
    <source>
        <dbReference type="ARBA" id="ARBA00022989"/>
    </source>
</evidence>
<evidence type="ECO:0000256" key="6">
    <source>
        <dbReference type="ARBA" id="ARBA00022723"/>
    </source>
</evidence>
<keyword evidence="7" id="KW-0249">Electron transport</keyword>
<accession>A0A2K1ZFM4</accession>
<dbReference type="ExpressionAtlas" id="A0A2K1ZFM4">
    <property type="expression patterns" value="baseline and differential"/>
</dbReference>
<evidence type="ECO:0000256" key="3">
    <source>
        <dbReference type="ARBA" id="ARBA00022448"/>
    </source>
</evidence>
<dbReference type="EMBL" id="CM009297">
    <property type="protein sequence ID" value="PNT24083.1"/>
    <property type="molecule type" value="Genomic_DNA"/>
</dbReference>
<dbReference type="Gene3D" id="1.20.120.1770">
    <property type="match status" value="1"/>
</dbReference>
<reference evidence="15 16" key="1">
    <citation type="journal article" date="2006" name="Science">
        <title>The genome of black cottonwood, Populus trichocarpa (Torr. &amp; Gray).</title>
        <authorList>
            <person name="Tuskan G.A."/>
            <person name="Difazio S."/>
            <person name="Jansson S."/>
            <person name="Bohlmann J."/>
            <person name="Grigoriev I."/>
            <person name="Hellsten U."/>
            <person name="Putnam N."/>
            <person name="Ralph S."/>
            <person name="Rombauts S."/>
            <person name="Salamov A."/>
            <person name="Schein J."/>
            <person name="Sterck L."/>
            <person name="Aerts A."/>
            <person name="Bhalerao R.R."/>
            <person name="Bhalerao R.P."/>
            <person name="Blaudez D."/>
            <person name="Boerjan W."/>
            <person name="Brun A."/>
            <person name="Brunner A."/>
            <person name="Busov V."/>
            <person name="Campbell M."/>
            <person name="Carlson J."/>
            <person name="Chalot M."/>
            <person name="Chapman J."/>
            <person name="Chen G.L."/>
            <person name="Cooper D."/>
            <person name="Coutinho P.M."/>
            <person name="Couturier J."/>
            <person name="Covert S."/>
            <person name="Cronk Q."/>
            <person name="Cunningham R."/>
            <person name="Davis J."/>
            <person name="Degroeve S."/>
            <person name="Dejardin A."/>
            <person name="Depamphilis C."/>
            <person name="Detter J."/>
            <person name="Dirks B."/>
            <person name="Dubchak I."/>
            <person name="Duplessis S."/>
            <person name="Ehlting J."/>
            <person name="Ellis B."/>
            <person name="Gendler K."/>
            <person name="Goodstein D."/>
            <person name="Gribskov M."/>
            <person name="Grimwood J."/>
            <person name="Groover A."/>
            <person name="Gunter L."/>
            <person name="Hamberger B."/>
            <person name="Heinze B."/>
            <person name="Helariutta Y."/>
            <person name="Henrissat B."/>
            <person name="Holligan D."/>
            <person name="Holt R."/>
            <person name="Huang W."/>
            <person name="Islam-Faridi N."/>
            <person name="Jones S."/>
            <person name="Jones-Rhoades M."/>
            <person name="Jorgensen R."/>
            <person name="Joshi C."/>
            <person name="Kangasjarvi J."/>
            <person name="Karlsson J."/>
            <person name="Kelleher C."/>
            <person name="Kirkpatrick R."/>
            <person name="Kirst M."/>
            <person name="Kohler A."/>
            <person name="Kalluri U."/>
            <person name="Larimer F."/>
            <person name="Leebens-Mack J."/>
            <person name="Leple J.C."/>
            <person name="Locascio P."/>
            <person name="Lou Y."/>
            <person name="Lucas S."/>
            <person name="Martin F."/>
            <person name="Montanini B."/>
            <person name="Napoli C."/>
            <person name="Nelson D.R."/>
            <person name="Nelson C."/>
            <person name="Nieminen K."/>
            <person name="Nilsson O."/>
            <person name="Pereda V."/>
            <person name="Peter G."/>
            <person name="Philippe R."/>
            <person name="Pilate G."/>
            <person name="Poliakov A."/>
            <person name="Razumovskaya J."/>
            <person name="Richardson P."/>
            <person name="Rinaldi C."/>
            <person name="Ritland K."/>
            <person name="Rouze P."/>
            <person name="Ryaboy D."/>
            <person name="Schmutz J."/>
            <person name="Schrader J."/>
            <person name="Segerman B."/>
            <person name="Shin H."/>
            <person name="Siddiqui A."/>
            <person name="Sterky F."/>
            <person name="Terry A."/>
            <person name="Tsai C.J."/>
            <person name="Uberbacher E."/>
            <person name="Unneberg P."/>
            <person name="Vahala J."/>
            <person name="Wall K."/>
            <person name="Wessler S."/>
            <person name="Yang G."/>
            <person name="Yin T."/>
            <person name="Douglas C."/>
            <person name="Marra M."/>
            <person name="Sandberg G."/>
            <person name="Van de Peer Y."/>
            <person name="Rokhsar D."/>
        </authorList>
    </citation>
    <scope>NUCLEOTIDE SEQUENCE [LARGE SCALE GENOMIC DNA]</scope>
    <source>
        <strain evidence="16">cv. Nisqually</strain>
    </source>
</reference>
<dbReference type="AlphaFoldDB" id="A0A2K1ZFM4"/>
<evidence type="ECO:0000259" key="14">
    <source>
        <dbReference type="PROSITE" id="PS50939"/>
    </source>
</evidence>
<dbReference type="Proteomes" id="UP000006729">
    <property type="component" value="Chromosome 8"/>
</dbReference>
<protein>
    <recommendedName>
        <fullName evidence="11">ascorbate ferrireductase (transmembrane)</fullName>
        <ecNumber evidence="11">7.2.1.3</ecNumber>
    </recommendedName>
</protein>
<keyword evidence="6" id="KW-0479">Metal-binding</keyword>
<dbReference type="InterPro" id="IPR043205">
    <property type="entry name" value="CYB561/CYBRD1-like"/>
</dbReference>
<evidence type="ECO:0000256" key="10">
    <source>
        <dbReference type="ARBA" id="ARBA00023136"/>
    </source>
</evidence>
<dbReference type="FunFam" id="1.20.120.1770:FF:000001">
    <property type="entry name" value="Cytochrome b reductase 1"/>
    <property type="match status" value="1"/>
</dbReference>